<dbReference type="InterPro" id="IPR054767">
    <property type="entry name" value="Cas10-Cmr2_palm2"/>
</dbReference>
<keyword evidence="6" id="KW-1185">Reference proteome</keyword>
<evidence type="ECO:0000256" key="2">
    <source>
        <dbReference type="ARBA" id="ARBA00023118"/>
    </source>
</evidence>
<evidence type="ECO:0000313" key="5">
    <source>
        <dbReference type="EMBL" id="MBM7839102.1"/>
    </source>
</evidence>
<keyword evidence="1" id="KW-0547">Nucleotide-binding</keyword>
<comment type="caution">
    <text evidence="5">The sequence shown here is derived from an EMBL/GenBank/DDBJ whole genome shotgun (WGS) entry which is preliminary data.</text>
</comment>
<evidence type="ECO:0000256" key="1">
    <source>
        <dbReference type="ARBA" id="ARBA00022741"/>
    </source>
</evidence>
<keyword evidence="2" id="KW-0051">Antiviral defense</keyword>
<dbReference type="EMBL" id="JAFBCV010000006">
    <property type="protein sequence ID" value="MBM7839102.1"/>
    <property type="molecule type" value="Genomic_DNA"/>
</dbReference>
<sequence length="496" mass="56567">MCNNKPFLAIYDISGIQEYIFATNELKQNIGASKIVGNLMKTELVDVLKSFDEPASIKWDWEANEPFQLLDKTAVRAEVVFIGGGNALVAYRDRQLFQQVNKRLSIRLIEKSYTLTLMIEEKEFEPAKSYYATYKELQNKLAQAKEERLRPKPFGAYPISAQESFSGFPITQKAGQSTIQALKARAAETSNLHELVKPPKEKKWALQIDDLKKKQDEDSYIAVIHIDGNGIGQKLDQTLEAHEGNSFSEEIQNHRRLSKDISAGYRKLVEEVVQEIKWEENDRPIPIRPLIMDGDDLTMICRAEWGLPLTEALLTKMKTHTSETSLSLSACAGIAYVHGHFPFHLAYEIAEACCKEAKSKRLKNEKNDSQESYIDFQLVRGSDPTERDVTGREEESLGRKRPYALSSEKDSLKKLIDIIKELQGYRAEPNSLFPRSKQAQLYQAYLKGAGHVEIMEEEFESRKVPLKSINRELLLDAFELVDYYDGVIFKGKEEIV</sequence>
<organism evidence="5 6">
    <name type="scientific">Shouchella xiaoxiensis</name>
    <dbReference type="NCBI Taxonomy" id="766895"/>
    <lineage>
        <taxon>Bacteria</taxon>
        <taxon>Bacillati</taxon>
        <taxon>Bacillota</taxon>
        <taxon>Bacilli</taxon>
        <taxon>Bacillales</taxon>
        <taxon>Bacillaceae</taxon>
        <taxon>Shouchella</taxon>
    </lineage>
</organism>
<dbReference type="InterPro" id="IPR043128">
    <property type="entry name" value="Rev_trsase/Diguanyl_cyclase"/>
</dbReference>
<feature type="domain" description="Cas10/Cmr2 second palm" evidence="4">
    <location>
        <begin position="220"/>
        <end position="365"/>
    </location>
</feature>
<proteinExistence type="predicted"/>
<dbReference type="Gene3D" id="3.30.70.270">
    <property type="match status" value="1"/>
</dbReference>
<dbReference type="RefSeq" id="WP_204466428.1">
    <property type="nucleotide sequence ID" value="NZ_JAFBCV010000006.1"/>
</dbReference>
<name>A0ABS2SUA3_9BACI</name>
<evidence type="ECO:0000259" key="4">
    <source>
        <dbReference type="Pfam" id="PF22335"/>
    </source>
</evidence>
<reference evidence="5" key="1">
    <citation type="submission" date="2021-01" db="EMBL/GenBank/DDBJ databases">
        <title>Genomic Encyclopedia of Type Strains, Phase IV (KMG-IV): sequencing the most valuable type-strain genomes for metagenomic binning, comparative biology and taxonomic classification.</title>
        <authorList>
            <person name="Goeker M."/>
        </authorList>
    </citation>
    <scope>NUCLEOTIDE SEQUENCE</scope>
    <source>
        <strain evidence="5">DSM 21943</strain>
    </source>
</reference>
<dbReference type="Proteomes" id="UP001179280">
    <property type="component" value="Unassembled WGS sequence"/>
</dbReference>
<dbReference type="Pfam" id="PF22335">
    <property type="entry name" value="Cas10-Cmr2_palm2"/>
    <property type="match status" value="1"/>
</dbReference>
<protein>
    <recommendedName>
        <fullName evidence="4">Cas10/Cmr2 second palm domain-containing protein</fullName>
    </recommendedName>
</protein>
<feature type="region of interest" description="Disordered" evidence="3">
    <location>
        <begin position="382"/>
        <end position="401"/>
    </location>
</feature>
<accession>A0ABS2SUA3</accession>
<evidence type="ECO:0000313" key="6">
    <source>
        <dbReference type="Proteomes" id="UP001179280"/>
    </source>
</evidence>
<gene>
    <name evidence="5" type="ORF">JOC54_002372</name>
</gene>
<evidence type="ECO:0000256" key="3">
    <source>
        <dbReference type="SAM" id="MobiDB-lite"/>
    </source>
</evidence>
<feature type="compositionally biased region" description="Basic and acidic residues" evidence="3">
    <location>
        <begin position="383"/>
        <end position="398"/>
    </location>
</feature>